<gene>
    <name evidence="2" type="ORF">DES31_1478</name>
</gene>
<dbReference type="RefSeq" id="WP_121123567.1">
    <property type="nucleotide sequence ID" value="NZ_CP016604.1"/>
</dbReference>
<organism evidence="2 3">
    <name type="scientific">Otariodibacter oris</name>
    <dbReference type="NCBI Taxonomy" id="1032623"/>
    <lineage>
        <taxon>Bacteria</taxon>
        <taxon>Pseudomonadati</taxon>
        <taxon>Pseudomonadota</taxon>
        <taxon>Gammaproteobacteria</taxon>
        <taxon>Pasteurellales</taxon>
        <taxon>Pasteurellaceae</taxon>
        <taxon>Otariodibacter</taxon>
    </lineage>
</organism>
<dbReference type="EMBL" id="RBJC01000007">
    <property type="protein sequence ID" value="RKR71742.1"/>
    <property type="molecule type" value="Genomic_DNA"/>
</dbReference>
<evidence type="ECO:0000313" key="2">
    <source>
        <dbReference type="EMBL" id="RKR71742.1"/>
    </source>
</evidence>
<dbReference type="Gene3D" id="2.40.320.10">
    <property type="entry name" value="Hypothetical Protein Pfu-838710-001"/>
    <property type="match status" value="1"/>
</dbReference>
<dbReference type="SUPFAM" id="SSF55154">
    <property type="entry name" value="CYTH-like phosphatases"/>
    <property type="match status" value="1"/>
</dbReference>
<dbReference type="SMART" id="SM01118">
    <property type="entry name" value="CYTH"/>
    <property type="match status" value="1"/>
</dbReference>
<dbReference type="InterPro" id="IPR039013">
    <property type="entry name" value="YgiF"/>
</dbReference>
<dbReference type="PANTHER" id="PTHR39569:SF1">
    <property type="entry name" value="INORGANIC TRIPHOSPHATASE"/>
    <property type="match status" value="1"/>
</dbReference>
<keyword evidence="3" id="KW-1185">Reference proteome</keyword>
<dbReference type="Proteomes" id="UP000280099">
    <property type="component" value="Unassembled WGS sequence"/>
</dbReference>
<proteinExistence type="predicted"/>
<dbReference type="PANTHER" id="PTHR39569">
    <property type="entry name" value="INORGANIC TRIPHOSPHATASE"/>
    <property type="match status" value="1"/>
</dbReference>
<name>A0A420XG01_9PAST</name>
<dbReference type="Pfam" id="PF01928">
    <property type="entry name" value="CYTH"/>
    <property type="match status" value="1"/>
</dbReference>
<accession>A0A420XG01</accession>
<dbReference type="AlphaFoldDB" id="A0A420XG01"/>
<dbReference type="InterPro" id="IPR033469">
    <property type="entry name" value="CYTH-like_dom_sf"/>
</dbReference>
<dbReference type="InterPro" id="IPR023577">
    <property type="entry name" value="CYTH_domain"/>
</dbReference>
<sequence length="288" mass="33468">MENEIELKIMLKPENISTIETWFQSLNVISQSIDILGNTYYDSNDFYFEKNQMGLRIRNKNNTYEFTLKMKGEIVGGLHVRPEYNLPLTNNKPDLKSLVSYFNLDIPETENLHNNLVPIFSTDFTRKTYLISFQNSEIEIAIDQGIIKNKDDESPICEIEFELKEGSIADLFNLLTIMPKVDGMWLSSLSKAQRGYWVGNAEKIAKELDKLTACKLEDLSDLQKYQITQTIADFIRLTDNNILTEKYYSVTNYQHSDIKNIKNEIDSADYLSHQITLLQKFYLTTSKY</sequence>
<comment type="caution">
    <text evidence="2">The sequence shown here is derived from an EMBL/GenBank/DDBJ whole genome shotgun (WGS) entry which is preliminary data.</text>
</comment>
<dbReference type="PROSITE" id="PS51707">
    <property type="entry name" value="CYTH"/>
    <property type="match status" value="1"/>
</dbReference>
<dbReference type="GO" id="GO:0046872">
    <property type="term" value="F:metal ion binding"/>
    <property type="evidence" value="ECO:0007669"/>
    <property type="project" value="TreeGrafter"/>
</dbReference>
<evidence type="ECO:0000313" key="3">
    <source>
        <dbReference type="Proteomes" id="UP000280099"/>
    </source>
</evidence>
<dbReference type="OrthoDB" id="3034217at2"/>
<reference evidence="2 3" key="1">
    <citation type="submission" date="2018-10" db="EMBL/GenBank/DDBJ databases">
        <title>Genomic Encyclopedia of Type Strains, Phase IV (KMG-IV): sequencing the most valuable type-strain genomes for metagenomic binning, comparative biology and taxonomic classification.</title>
        <authorList>
            <person name="Goeker M."/>
        </authorList>
    </citation>
    <scope>NUCLEOTIDE SEQUENCE [LARGE SCALE GENOMIC DNA]</scope>
    <source>
        <strain evidence="2 3">DSM 23800</strain>
    </source>
</reference>
<dbReference type="CDD" id="cd07756">
    <property type="entry name" value="CYTH-like_Pase_CHAD"/>
    <property type="match status" value="1"/>
</dbReference>
<dbReference type="GO" id="GO:0050355">
    <property type="term" value="F:inorganic triphosphate phosphatase activity"/>
    <property type="evidence" value="ECO:0007669"/>
    <property type="project" value="InterPro"/>
</dbReference>
<feature type="domain" description="CYTH" evidence="1">
    <location>
        <begin position="2"/>
        <end position="202"/>
    </location>
</feature>
<evidence type="ECO:0000259" key="1">
    <source>
        <dbReference type="PROSITE" id="PS51707"/>
    </source>
</evidence>
<protein>
    <submittedName>
        <fullName evidence="2">CYTH domain-containing protein</fullName>
    </submittedName>
</protein>